<dbReference type="InterPro" id="IPR046341">
    <property type="entry name" value="SET_dom_sf"/>
</dbReference>
<evidence type="ECO:0000313" key="2">
    <source>
        <dbReference type="EMBL" id="RDW66610.1"/>
    </source>
</evidence>
<sequence length="181" mass="19958">MTTPIEHTVDDIVLRSPETLGTLIKVQRSVGKGYGVFAAKNIPVGSLVLSEAPLIVLIDHGSRVDPLDTAVNALSPARRKAYRRLCSYRHRPSETLNRSILYSNGFAVGETTTGVFELGSRINHSCTPNCAYAWNEERGAMIFKNSLELLQGQELTISYGHHKGHLKKFYGFECDCGSCTE</sequence>
<dbReference type="Pfam" id="PF00856">
    <property type="entry name" value="SET"/>
    <property type="match status" value="1"/>
</dbReference>
<evidence type="ECO:0000313" key="3">
    <source>
        <dbReference type="Proteomes" id="UP000256328"/>
    </source>
</evidence>
<dbReference type="PROSITE" id="PS50280">
    <property type="entry name" value="SET"/>
    <property type="match status" value="1"/>
</dbReference>
<dbReference type="PANTHER" id="PTHR47332">
    <property type="entry name" value="SET DOMAIN-CONTAINING PROTEIN 5"/>
    <property type="match status" value="1"/>
</dbReference>
<dbReference type="AlphaFoldDB" id="A0A3D8QY41"/>
<gene>
    <name evidence="2" type="ORF">BP5796_09359</name>
</gene>
<evidence type="ECO:0000259" key="1">
    <source>
        <dbReference type="PROSITE" id="PS50280"/>
    </source>
</evidence>
<dbReference type="Gene3D" id="2.170.270.10">
    <property type="entry name" value="SET domain"/>
    <property type="match status" value="1"/>
</dbReference>
<accession>A0A3D8QY41</accession>
<dbReference type="OrthoDB" id="265717at2759"/>
<dbReference type="SUPFAM" id="SSF82199">
    <property type="entry name" value="SET domain"/>
    <property type="match status" value="1"/>
</dbReference>
<organism evidence="2 3">
    <name type="scientific">Coleophoma crateriformis</name>
    <dbReference type="NCBI Taxonomy" id="565419"/>
    <lineage>
        <taxon>Eukaryota</taxon>
        <taxon>Fungi</taxon>
        <taxon>Dikarya</taxon>
        <taxon>Ascomycota</taxon>
        <taxon>Pezizomycotina</taxon>
        <taxon>Leotiomycetes</taxon>
        <taxon>Helotiales</taxon>
        <taxon>Dermateaceae</taxon>
        <taxon>Coleophoma</taxon>
    </lineage>
</organism>
<dbReference type="PANTHER" id="PTHR47332:SF4">
    <property type="entry name" value="SET DOMAIN-CONTAINING PROTEIN 5"/>
    <property type="match status" value="1"/>
</dbReference>
<protein>
    <recommendedName>
        <fullName evidence="1">SET domain-containing protein</fullName>
    </recommendedName>
</protein>
<dbReference type="InterPro" id="IPR053185">
    <property type="entry name" value="SET_domain_protein"/>
</dbReference>
<reference evidence="2 3" key="1">
    <citation type="journal article" date="2018" name="IMA Fungus">
        <title>IMA Genome-F 9: Draft genome sequence of Annulohypoxylon stygium, Aspergillus mulundensis, Berkeleyomyces basicola (syn. Thielaviopsis basicola), Ceratocystis smalleyi, two Cercospora beticola strains, Coleophoma cylindrospora, Fusarium fracticaudum, Phialophora cf. hyalina, and Morchella septimelata.</title>
        <authorList>
            <person name="Wingfield B.D."/>
            <person name="Bills G.F."/>
            <person name="Dong Y."/>
            <person name="Huang W."/>
            <person name="Nel W.J."/>
            <person name="Swalarsk-Parry B.S."/>
            <person name="Vaghefi N."/>
            <person name="Wilken P.M."/>
            <person name="An Z."/>
            <person name="de Beer Z.W."/>
            <person name="De Vos L."/>
            <person name="Chen L."/>
            <person name="Duong T.A."/>
            <person name="Gao Y."/>
            <person name="Hammerbacher A."/>
            <person name="Kikkert J.R."/>
            <person name="Li Y."/>
            <person name="Li H."/>
            <person name="Li K."/>
            <person name="Li Q."/>
            <person name="Liu X."/>
            <person name="Ma X."/>
            <person name="Naidoo K."/>
            <person name="Pethybridge S.J."/>
            <person name="Sun J."/>
            <person name="Steenkamp E.T."/>
            <person name="van der Nest M.A."/>
            <person name="van Wyk S."/>
            <person name="Wingfield M.J."/>
            <person name="Xiong C."/>
            <person name="Yue Q."/>
            <person name="Zhang X."/>
        </authorList>
    </citation>
    <scope>NUCLEOTIDE SEQUENCE [LARGE SCALE GENOMIC DNA]</scope>
    <source>
        <strain evidence="2 3">BP5796</strain>
    </source>
</reference>
<dbReference type="EMBL" id="PDLN01000014">
    <property type="protein sequence ID" value="RDW66610.1"/>
    <property type="molecule type" value="Genomic_DNA"/>
</dbReference>
<comment type="caution">
    <text evidence="2">The sequence shown here is derived from an EMBL/GenBank/DDBJ whole genome shotgun (WGS) entry which is preliminary data.</text>
</comment>
<dbReference type="SMART" id="SM00317">
    <property type="entry name" value="SET"/>
    <property type="match status" value="1"/>
</dbReference>
<feature type="domain" description="SET" evidence="1">
    <location>
        <begin position="22"/>
        <end position="160"/>
    </location>
</feature>
<dbReference type="CDD" id="cd20071">
    <property type="entry name" value="SET_SMYD"/>
    <property type="match status" value="1"/>
</dbReference>
<dbReference type="Proteomes" id="UP000256328">
    <property type="component" value="Unassembled WGS sequence"/>
</dbReference>
<keyword evidence="3" id="KW-1185">Reference proteome</keyword>
<dbReference type="InterPro" id="IPR001214">
    <property type="entry name" value="SET_dom"/>
</dbReference>
<proteinExistence type="predicted"/>
<name>A0A3D8QY41_9HELO</name>